<keyword evidence="6" id="KW-0813">Transport</keyword>
<organism evidence="8 9">
    <name type="scientific">Planotetraspora silvatica</name>
    <dbReference type="NCBI Taxonomy" id="234614"/>
    <lineage>
        <taxon>Bacteria</taxon>
        <taxon>Bacillati</taxon>
        <taxon>Actinomycetota</taxon>
        <taxon>Actinomycetes</taxon>
        <taxon>Streptosporangiales</taxon>
        <taxon>Streptosporangiaceae</taxon>
        <taxon>Planotetraspora</taxon>
    </lineage>
</organism>
<evidence type="ECO:0000256" key="4">
    <source>
        <dbReference type="ARBA" id="ARBA00023136"/>
    </source>
</evidence>
<dbReference type="InterPro" id="IPR047817">
    <property type="entry name" value="ABC2_TM_bact-type"/>
</dbReference>
<comment type="caution">
    <text evidence="8">The sequence shown here is derived from an EMBL/GenBank/DDBJ whole genome shotgun (WGS) entry which is preliminary data.</text>
</comment>
<evidence type="ECO:0000259" key="7">
    <source>
        <dbReference type="PROSITE" id="PS51012"/>
    </source>
</evidence>
<keyword evidence="5" id="KW-0046">Antibiotic resistance</keyword>
<evidence type="ECO:0000256" key="5">
    <source>
        <dbReference type="ARBA" id="ARBA00023251"/>
    </source>
</evidence>
<keyword evidence="9" id="KW-1185">Reference proteome</keyword>
<dbReference type="GO" id="GO:0140359">
    <property type="term" value="F:ABC-type transporter activity"/>
    <property type="evidence" value="ECO:0007669"/>
    <property type="project" value="InterPro"/>
</dbReference>
<feature type="transmembrane region" description="Helical" evidence="6">
    <location>
        <begin position="155"/>
        <end position="177"/>
    </location>
</feature>
<feature type="transmembrane region" description="Helical" evidence="6">
    <location>
        <begin position="79"/>
        <end position="97"/>
    </location>
</feature>
<keyword evidence="4 6" id="KW-0472">Membrane</keyword>
<dbReference type="InterPro" id="IPR051784">
    <property type="entry name" value="Nod_factor_ABC_transporter"/>
</dbReference>
<evidence type="ECO:0000256" key="2">
    <source>
        <dbReference type="ARBA" id="ARBA00022692"/>
    </source>
</evidence>
<dbReference type="InterPro" id="IPR000412">
    <property type="entry name" value="ABC_2_transport"/>
</dbReference>
<dbReference type="GO" id="GO:0046677">
    <property type="term" value="P:response to antibiotic"/>
    <property type="evidence" value="ECO:0007669"/>
    <property type="project" value="UniProtKB-KW"/>
</dbReference>
<dbReference type="InterPro" id="IPR013525">
    <property type="entry name" value="ABC2_TM"/>
</dbReference>
<feature type="transmembrane region" description="Helical" evidence="6">
    <location>
        <begin position="118"/>
        <end position="143"/>
    </location>
</feature>
<evidence type="ECO:0000256" key="1">
    <source>
        <dbReference type="ARBA" id="ARBA00004141"/>
    </source>
</evidence>
<accession>A0A8J3UPN6</accession>
<dbReference type="RefSeq" id="WP_203977794.1">
    <property type="nucleotide sequence ID" value="NZ_BAAAKY010000033.1"/>
</dbReference>
<feature type="transmembrane region" description="Helical" evidence="6">
    <location>
        <begin position="241"/>
        <end position="266"/>
    </location>
</feature>
<dbReference type="PROSITE" id="PS51012">
    <property type="entry name" value="ABC_TM2"/>
    <property type="match status" value="1"/>
</dbReference>
<sequence>MTPGTAEVPYDPITRLRWAVADCWTMTLRILAHWARRPGQVAVGLLFPVMIVLMFGYLFGGGMAVPGGGDYREYLMPGMFAISMLFGIETTFTAVAADAAKGVTDRFRSMPVARSAVVAGRCVADMLNAALGLAVLILCGLAVGWRWHDGWGRSAAAIGLLLLLRLAFLWVGIHLGLVVGSPDAVVAVQILVWPVGFLSNAFVWTDTMPGWLAAVAEWNPLAATVTATRELFGNPTGGGSWIAGHATLMAVVWPLALIAVFFPLAVRRYARLDR</sequence>
<gene>
    <name evidence="8" type="ORF">Psi02_48090</name>
</gene>
<dbReference type="EMBL" id="BOOQ01000031">
    <property type="protein sequence ID" value="GII48385.1"/>
    <property type="molecule type" value="Genomic_DNA"/>
</dbReference>
<dbReference type="Pfam" id="PF01061">
    <property type="entry name" value="ABC2_membrane"/>
    <property type="match status" value="1"/>
</dbReference>
<comment type="similarity">
    <text evidence="6">Belongs to the ABC-2 integral membrane protein family.</text>
</comment>
<name>A0A8J3UPN6_9ACTN</name>
<dbReference type="GO" id="GO:0043190">
    <property type="term" value="C:ATP-binding cassette (ABC) transporter complex"/>
    <property type="evidence" value="ECO:0007669"/>
    <property type="project" value="InterPro"/>
</dbReference>
<keyword evidence="3 6" id="KW-1133">Transmembrane helix</keyword>
<feature type="domain" description="ABC transmembrane type-2" evidence="7">
    <location>
        <begin position="39"/>
        <end position="272"/>
    </location>
</feature>
<dbReference type="PANTHER" id="PTHR43229">
    <property type="entry name" value="NODULATION PROTEIN J"/>
    <property type="match status" value="1"/>
</dbReference>
<keyword evidence="6" id="KW-1003">Cell membrane</keyword>
<evidence type="ECO:0000313" key="9">
    <source>
        <dbReference type="Proteomes" id="UP000644610"/>
    </source>
</evidence>
<feature type="transmembrane region" description="Helical" evidence="6">
    <location>
        <begin position="184"/>
        <end position="204"/>
    </location>
</feature>
<evidence type="ECO:0000313" key="8">
    <source>
        <dbReference type="EMBL" id="GII48385.1"/>
    </source>
</evidence>
<protein>
    <recommendedName>
        <fullName evidence="6">Transport permease protein</fullName>
    </recommendedName>
</protein>
<evidence type="ECO:0000256" key="3">
    <source>
        <dbReference type="ARBA" id="ARBA00022989"/>
    </source>
</evidence>
<keyword evidence="2 6" id="KW-0812">Transmembrane</keyword>
<dbReference type="AlphaFoldDB" id="A0A8J3UPN6"/>
<proteinExistence type="inferred from homology"/>
<evidence type="ECO:0000256" key="6">
    <source>
        <dbReference type="RuleBase" id="RU361157"/>
    </source>
</evidence>
<dbReference type="PANTHER" id="PTHR43229:SF2">
    <property type="entry name" value="NODULATION PROTEIN J"/>
    <property type="match status" value="1"/>
</dbReference>
<dbReference type="Proteomes" id="UP000644610">
    <property type="component" value="Unassembled WGS sequence"/>
</dbReference>
<feature type="transmembrane region" description="Helical" evidence="6">
    <location>
        <begin position="41"/>
        <end position="59"/>
    </location>
</feature>
<reference evidence="8" key="1">
    <citation type="submission" date="2021-01" db="EMBL/GenBank/DDBJ databases">
        <title>Whole genome shotgun sequence of Planotetraspora silvatica NBRC 100141.</title>
        <authorList>
            <person name="Komaki H."/>
            <person name="Tamura T."/>
        </authorList>
    </citation>
    <scope>NUCLEOTIDE SEQUENCE</scope>
    <source>
        <strain evidence="8">NBRC 100141</strain>
    </source>
</reference>
<dbReference type="PIRSF" id="PIRSF006648">
    <property type="entry name" value="DrrB"/>
    <property type="match status" value="1"/>
</dbReference>
<comment type="subcellular location">
    <subcellularLocation>
        <location evidence="6">Cell membrane</location>
        <topology evidence="6">Multi-pass membrane protein</topology>
    </subcellularLocation>
    <subcellularLocation>
        <location evidence="1">Membrane</location>
        <topology evidence="1">Multi-pass membrane protein</topology>
    </subcellularLocation>
</comment>